<dbReference type="OMA" id="ACFDFRY"/>
<keyword evidence="10" id="KW-1133">Transmembrane helix</keyword>
<dbReference type="GO" id="GO:0004222">
    <property type="term" value="F:metalloendopeptidase activity"/>
    <property type="evidence" value="ECO:0007669"/>
    <property type="project" value="InterPro"/>
</dbReference>
<dbReference type="PANTHER" id="PTHR22726">
    <property type="entry name" value="METALLOENDOPEPTIDASE OMA1"/>
    <property type="match status" value="1"/>
</dbReference>
<comment type="similarity">
    <text evidence="6 9">Belongs to the peptidase M48 family.</text>
</comment>
<evidence type="ECO:0000259" key="11">
    <source>
        <dbReference type="Pfam" id="PF01435"/>
    </source>
</evidence>
<dbReference type="OrthoDB" id="7464992at2759"/>
<evidence type="ECO:0000256" key="1">
    <source>
        <dbReference type="ARBA" id="ARBA00022670"/>
    </source>
</evidence>
<gene>
    <name evidence="12" type="primary">OMA1</name>
</gene>
<dbReference type="PANTHER" id="PTHR22726:SF1">
    <property type="entry name" value="METALLOENDOPEPTIDASE OMA1, MITOCHONDRIAL"/>
    <property type="match status" value="1"/>
</dbReference>
<reference evidence="12" key="1">
    <citation type="journal article" date="2013" name="Genome Biol. Evol.">
        <title>Punctuated emergences of genetic and phenotypic innovations in eumetazoan, bilaterian, euteleostome, and hominidae ancestors.</title>
        <authorList>
            <person name="Wenger Y."/>
            <person name="Galliot B."/>
        </authorList>
    </citation>
    <scope>NUCLEOTIDE SEQUENCE</scope>
    <source>
        <tissue evidence="12">Whole animals</tissue>
    </source>
</reference>
<evidence type="ECO:0000256" key="2">
    <source>
        <dbReference type="ARBA" id="ARBA00022723"/>
    </source>
</evidence>
<evidence type="ECO:0000256" key="7">
    <source>
        <dbReference type="ARBA" id="ARBA00040360"/>
    </source>
</evidence>
<feature type="domain" description="Peptidase M48" evidence="11">
    <location>
        <begin position="183"/>
        <end position="362"/>
    </location>
</feature>
<dbReference type="InterPro" id="IPR051156">
    <property type="entry name" value="Mito/Outer_Membr_Metalloprot"/>
</dbReference>
<dbReference type="Pfam" id="PF01435">
    <property type="entry name" value="Peptidase_M48"/>
    <property type="match status" value="1"/>
</dbReference>
<evidence type="ECO:0000256" key="10">
    <source>
        <dbReference type="SAM" id="Phobius"/>
    </source>
</evidence>
<organism evidence="12">
    <name type="scientific">Hydra vulgaris</name>
    <name type="common">Hydra</name>
    <name type="synonym">Hydra attenuata</name>
    <dbReference type="NCBI Taxonomy" id="6087"/>
    <lineage>
        <taxon>Eukaryota</taxon>
        <taxon>Metazoa</taxon>
        <taxon>Cnidaria</taxon>
        <taxon>Hydrozoa</taxon>
        <taxon>Hydroidolina</taxon>
        <taxon>Anthoathecata</taxon>
        <taxon>Aplanulata</taxon>
        <taxon>Hydridae</taxon>
        <taxon>Hydra</taxon>
    </lineage>
</organism>
<comment type="cofactor">
    <cofactor evidence="9">
        <name>Zn(2+)</name>
        <dbReference type="ChEBI" id="CHEBI:29105"/>
    </cofactor>
    <text evidence="9">Binds 1 zinc ion per subunit.</text>
</comment>
<feature type="transmembrane region" description="Helical" evidence="10">
    <location>
        <begin position="112"/>
        <end position="132"/>
    </location>
</feature>
<dbReference type="EMBL" id="HAAD01001907">
    <property type="protein sequence ID" value="CDG68139.1"/>
    <property type="molecule type" value="mRNA"/>
</dbReference>
<keyword evidence="10" id="KW-0812">Transmembrane</keyword>
<dbReference type="Gene3D" id="3.30.2010.10">
    <property type="entry name" value="Metalloproteases ('zincins'), catalytic domain"/>
    <property type="match status" value="1"/>
</dbReference>
<dbReference type="GO" id="GO:0005743">
    <property type="term" value="C:mitochondrial inner membrane"/>
    <property type="evidence" value="ECO:0007669"/>
    <property type="project" value="TreeGrafter"/>
</dbReference>
<evidence type="ECO:0000313" key="12">
    <source>
        <dbReference type="EMBL" id="CDG68139.1"/>
    </source>
</evidence>
<evidence type="ECO:0000256" key="8">
    <source>
        <dbReference type="ARBA" id="ARBA00042978"/>
    </source>
</evidence>
<evidence type="ECO:0000256" key="4">
    <source>
        <dbReference type="ARBA" id="ARBA00022833"/>
    </source>
</evidence>
<name>T2M7Q7_HYDVU</name>
<keyword evidence="4 9" id="KW-0862">Zinc</keyword>
<evidence type="ECO:0000256" key="9">
    <source>
        <dbReference type="RuleBase" id="RU003983"/>
    </source>
</evidence>
<protein>
    <recommendedName>
        <fullName evidence="7">Metalloendopeptidase OMA1, mitochondrial</fullName>
    </recommendedName>
    <alternativeName>
        <fullName evidence="8">Overlapping with the m-AAA protease 1 homolog</fullName>
    </alternativeName>
</protein>
<dbReference type="CDD" id="cd07331">
    <property type="entry name" value="M48C_Oma1_like"/>
    <property type="match status" value="1"/>
</dbReference>
<dbReference type="GO" id="GO:0046872">
    <property type="term" value="F:metal ion binding"/>
    <property type="evidence" value="ECO:0007669"/>
    <property type="project" value="UniProtKB-KW"/>
</dbReference>
<keyword evidence="3 9" id="KW-0378">Hydrolase</keyword>
<dbReference type="GO" id="GO:0034982">
    <property type="term" value="P:mitochondrial protein processing"/>
    <property type="evidence" value="ECO:0007669"/>
    <property type="project" value="TreeGrafter"/>
</dbReference>
<keyword evidence="2" id="KW-0479">Metal-binding</keyword>
<keyword evidence="10" id="KW-0472">Membrane</keyword>
<dbReference type="GO" id="GO:0006515">
    <property type="term" value="P:protein quality control for misfolded or incompletely synthesized proteins"/>
    <property type="evidence" value="ECO:0007669"/>
    <property type="project" value="TreeGrafter"/>
</dbReference>
<dbReference type="InterPro" id="IPR001915">
    <property type="entry name" value="Peptidase_M48"/>
</dbReference>
<evidence type="ECO:0000256" key="6">
    <source>
        <dbReference type="ARBA" id="ARBA00038233"/>
    </source>
</evidence>
<sequence length="391" mass="44492">MSRCLKIRLFGTILCNHLSKPRFGKNLILQPIRKQKNNISCTHSLKCLHTTNCNKALPSFSFVLIKLTSSLYRVILSPILTKFISSSYRVGIFLGGRLLRKWWVNLNKNRGFIFLISAVAVVVPSAFYVTHLEETPVTGRRRFVVLSDDQMQKIADSYSEDLILAFSDLRLPVSHILHEKVSRVANKILECNVSPELNALKWEINVINNDEVNAFVLANGHIFVFTGMLAAIQNEHELAGILAHEMAHAILKHSSESVSHSGFFNFLSLIILGGLSIVIPTSGLALVASWFEYTIKDILLSLPYSRQLEREADEIGMHIAARACFDVRHLPKFWERMHKTDTKQTPDWLSTHPSSENRLIWLNNILPIALNIREKQRCPQLNKFFEAVQNK</sequence>
<accession>T2M7Q7</accession>
<feature type="transmembrane region" description="Helical" evidence="10">
    <location>
        <begin position="71"/>
        <end position="92"/>
    </location>
</feature>
<feature type="transmembrane region" description="Helical" evidence="10">
    <location>
        <begin position="263"/>
        <end position="291"/>
    </location>
</feature>
<evidence type="ECO:0000256" key="5">
    <source>
        <dbReference type="ARBA" id="ARBA00023049"/>
    </source>
</evidence>
<dbReference type="AlphaFoldDB" id="T2M7Q7"/>
<proteinExistence type="evidence at transcript level"/>
<keyword evidence="1 9" id="KW-0645">Protease</keyword>
<evidence type="ECO:0000256" key="3">
    <source>
        <dbReference type="ARBA" id="ARBA00022801"/>
    </source>
</evidence>
<keyword evidence="5 9" id="KW-0482">Metalloprotease</keyword>